<keyword evidence="1" id="KW-0812">Transmembrane</keyword>
<sequence>MFKKFLFVLLICFLWVGKAEAFSISPLKYVVTVSPRSSEEVEIKIKNDQLVSQRYVLKVLGTKQNNQGELIFSEGVNQAENWVKPEKNVVQIDPGEEVTVNFFIKTDSLAESGSYFLGLAAENVDLGEREVGLSGELVCLLLLQVSGQVQENLSVTNWQTENITINKIWNFDLSIKNTSAVELPIQSELIIRNWRNKIIYRELNDLGLLLPQADRIFQQKIDMVGQTFFSGSYSATLNIIYGRTNQIKTLVKNFWRISPVWIIILSVVAVGIITLLYRIKKRMVVKLKKYIENFQA</sequence>
<accession>A0A2M6W711</accession>
<dbReference type="AlphaFoldDB" id="A0A2M6W711"/>
<gene>
    <name evidence="2" type="ORF">COU29_02245</name>
</gene>
<protein>
    <recommendedName>
        <fullName evidence="4">DUF916 domain-containing protein</fullName>
    </recommendedName>
</protein>
<reference evidence="3" key="1">
    <citation type="submission" date="2017-09" db="EMBL/GenBank/DDBJ databases">
        <title>Depth-based differentiation of microbial function through sediment-hosted aquifers and enrichment of novel symbionts in the deep terrestrial subsurface.</title>
        <authorList>
            <person name="Probst A.J."/>
            <person name="Ladd B."/>
            <person name="Jarett J.K."/>
            <person name="Geller-Mcgrath D.E."/>
            <person name="Sieber C.M.K."/>
            <person name="Emerson J.B."/>
            <person name="Anantharaman K."/>
            <person name="Thomas B.C."/>
            <person name="Malmstrom R."/>
            <person name="Stieglmeier M."/>
            <person name="Klingl A."/>
            <person name="Woyke T."/>
            <person name="Ryan C.M."/>
            <person name="Banfield J.F."/>
        </authorList>
    </citation>
    <scope>NUCLEOTIDE SEQUENCE [LARGE SCALE GENOMIC DNA]</scope>
</reference>
<name>A0A2M6W711_9BACT</name>
<proteinExistence type="predicted"/>
<evidence type="ECO:0000313" key="2">
    <source>
        <dbReference type="EMBL" id="PIT88576.1"/>
    </source>
</evidence>
<evidence type="ECO:0008006" key="4">
    <source>
        <dbReference type="Google" id="ProtNLM"/>
    </source>
</evidence>
<dbReference type="Proteomes" id="UP000231426">
    <property type="component" value="Unassembled WGS sequence"/>
</dbReference>
<feature type="transmembrane region" description="Helical" evidence="1">
    <location>
        <begin position="260"/>
        <end position="279"/>
    </location>
</feature>
<comment type="caution">
    <text evidence="2">The sequence shown here is derived from an EMBL/GenBank/DDBJ whole genome shotgun (WGS) entry which is preliminary data.</text>
</comment>
<keyword evidence="1" id="KW-0472">Membrane</keyword>
<evidence type="ECO:0000256" key="1">
    <source>
        <dbReference type="SAM" id="Phobius"/>
    </source>
</evidence>
<evidence type="ECO:0000313" key="3">
    <source>
        <dbReference type="Proteomes" id="UP000231426"/>
    </source>
</evidence>
<keyword evidence="1" id="KW-1133">Transmembrane helix</keyword>
<organism evidence="2 3">
    <name type="scientific">Candidatus Magasanikbacteria bacterium CG10_big_fil_rev_8_21_14_0_10_36_32</name>
    <dbReference type="NCBI Taxonomy" id="1974646"/>
    <lineage>
        <taxon>Bacteria</taxon>
        <taxon>Candidatus Magasanikiibacteriota</taxon>
    </lineage>
</organism>
<dbReference type="EMBL" id="PFBV01000003">
    <property type="protein sequence ID" value="PIT88576.1"/>
    <property type="molecule type" value="Genomic_DNA"/>
</dbReference>